<gene>
    <name evidence="4" type="ORF">A1sIIB76_05855</name>
</gene>
<sequence length="364" mass="38458">MEQNAQRELLAANPEWSVRELMARLAEALASQGPALSLGQSATRTVDGDISLVVATTGSSGVAKEVGLSAAALVSSAQGSNKFLGASAGDTWSLLLPATHIAGINVLIRCLELGTEPVDLRKQQGPYPQVSFTAIVPTHLFRALNGDSNLMKHLVDAKAVLVGGAALSDALRKEATAAGINIVTTYGMTETCGGCIYNGQALAGVEVKIVEGNRIAIKGSVLATSYIGAESLWKQEMHDGWFFTSDFGKLENGRLIVEGRVDDVLICGGVNISISAVERFLQNRYPALTLAAFGVKNSEWGDALHLAIAGDVAANEKEITEFLVEEFGVVAKPRGFLSLPELPLIGIGKVDRKKLAELHQEGTH</sequence>
<dbReference type="Pfam" id="PF00501">
    <property type="entry name" value="AMP-binding"/>
    <property type="match status" value="1"/>
</dbReference>
<proteinExistence type="inferred from homology"/>
<dbReference type="InterPro" id="IPR042099">
    <property type="entry name" value="ANL_N_sf"/>
</dbReference>
<dbReference type="PANTHER" id="PTHR43201:SF5">
    <property type="entry name" value="MEDIUM-CHAIN ACYL-COA LIGASE ACSF2, MITOCHONDRIAL"/>
    <property type="match status" value="1"/>
</dbReference>
<dbReference type="GO" id="GO:0006631">
    <property type="term" value="P:fatty acid metabolic process"/>
    <property type="evidence" value="ECO:0007669"/>
    <property type="project" value="TreeGrafter"/>
</dbReference>
<keyword evidence="2 4" id="KW-0436">Ligase</keyword>
<dbReference type="PANTHER" id="PTHR43201">
    <property type="entry name" value="ACYL-COA SYNTHETASE"/>
    <property type="match status" value="1"/>
</dbReference>
<evidence type="ECO:0000259" key="3">
    <source>
        <dbReference type="Pfam" id="PF00501"/>
    </source>
</evidence>
<dbReference type="EMBL" id="CP016778">
    <property type="protein sequence ID" value="ASY23053.1"/>
    <property type="molecule type" value="Genomic_DNA"/>
</dbReference>
<comment type="similarity">
    <text evidence="1">Belongs to the ATP-dependent AMP-binding enzyme family.</text>
</comment>
<name>A0AAC9YWK8_9ACTN</name>
<dbReference type="InterPro" id="IPR045851">
    <property type="entry name" value="AMP-bd_C_sf"/>
</dbReference>
<dbReference type="AlphaFoldDB" id="A0AAC9YWK8"/>
<feature type="domain" description="AMP-dependent synthetase/ligase" evidence="3">
    <location>
        <begin position="42"/>
        <end position="200"/>
    </location>
</feature>
<dbReference type="Proteomes" id="UP000217194">
    <property type="component" value="Chromosome"/>
</dbReference>
<accession>A0AAC9YWK8</accession>
<organism evidence="4 5">
    <name type="scientific">Candidatus Planktophila versatilis</name>
    <dbReference type="NCBI Taxonomy" id="1884905"/>
    <lineage>
        <taxon>Bacteria</taxon>
        <taxon>Bacillati</taxon>
        <taxon>Actinomycetota</taxon>
        <taxon>Actinomycetes</taxon>
        <taxon>Candidatus Nanopelagicales</taxon>
        <taxon>Candidatus Nanopelagicaceae</taxon>
        <taxon>Candidatus Planktophila</taxon>
    </lineage>
</organism>
<dbReference type="RefSeq" id="WP_095697205.1">
    <property type="nucleotide sequence ID" value="NZ_CP016778.1"/>
</dbReference>
<evidence type="ECO:0000256" key="2">
    <source>
        <dbReference type="ARBA" id="ARBA00022598"/>
    </source>
</evidence>
<dbReference type="SUPFAM" id="SSF56801">
    <property type="entry name" value="Acetyl-CoA synthetase-like"/>
    <property type="match status" value="1"/>
</dbReference>
<evidence type="ECO:0000313" key="4">
    <source>
        <dbReference type="EMBL" id="ASY23053.1"/>
    </source>
</evidence>
<dbReference type="Gene3D" id="3.30.300.30">
    <property type="match status" value="1"/>
</dbReference>
<dbReference type="InterPro" id="IPR000873">
    <property type="entry name" value="AMP-dep_synth/lig_dom"/>
</dbReference>
<reference evidence="4 5" key="1">
    <citation type="submission" date="2016-07" db="EMBL/GenBank/DDBJ databases">
        <title>High microdiversification within the ubiquitous acI lineage of Actinobacteria.</title>
        <authorList>
            <person name="Neuenschwander S.M."/>
            <person name="Salcher M."/>
            <person name="Ghai R."/>
            <person name="Pernthaler J."/>
        </authorList>
    </citation>
    <scope>NUCLEOTIDE SEQUENCE [LARGE SCALE GENOMIC DNA]</scope>
    <source>
        <strain evidence="4">MMS-IIB-76</strain>
    </source>
</reference>
<evidence type="ECO:0000313" key="5">
    <source>
        <dbReference type="Proteomes" id="UP000217194"/>
    </source>
</evidence>
<evidence type="ECO:0000256" key="1">
    <source>
        <dbReference type="ARBA" id="ARBA00006432"/>
    </source>
</evidence>
<dbReference type="GO" id="GO:0031956">
    <property type="term" value="F:medium-chain fatty acid-CoA ligase activity"/>
    <property type="evidence" value="ECO:0007669"/>
    <property type="project" value="TreeGrafter"/>
</dbReference>
<dbReference type="Gene3D" id="3.40.50.12780">
    <property type="entry name" value="N-terminal domain of ligase-like"/>
    <property type="match status" value="1"/>
</dbReference>
<protein>
    <submittedName>
        <fullName evidence="4">O-succinylbenzoic acid--CoA ligase</fullName>
    </submittedName>
</protein>